<dbReference type="EMBL" id="LUEZ02000017">
    <property type="protein sequence ID" value="RDB27323.1"/>
    <property type="molecule type" value="Genomic_DNA"/>
</dbReference>
<name>A0A369K641_HYPMA</name>
<keyword evidence="3" id="KW-1185">Reference proteome</keyword>
<evidence type="ECO:0000313" key="3">
    <source>
        <dbReference type="Proteomes" id="UP000076154"/>
    </source>
</evidence>
<proteinExistence type="predicted"/>
<feature type="region of interest" description="Disordered" evidence="1">
    <location>
        <begin position="47"/>
        <end position="70"/>
    </location>
</feature>
<dbReference type="Proteomes" id="UP000076154">
    <property type="component" value="Unassembled WGS sequence"/>
</dbReference>
<sequence length="136" mass="15506">MVLRVAGYKLPREEATKFALKTGGYDYNSDEGKCFASTAINGHRQKLPIDHGSLMTAPRERRRTHDPRNGLRGVVDDLEFLVIEDPNFDEFEQKFGTRAPYSLETTDFLKGKYTTFRLPKPGEIKPFDSEDLSCET</sequence>
<protein>
    <submittedName>
        <fullName evidence="2">Uncharacterized protein</fullName>
    </submittedName>
</protein>
<gene>
    <name evidence="2" type="ORF">Hypma_004405</name>
</gene>
<dbReference type="AlphaFoldDB" id="A0A369K641"/>
<comment type="caution">
    <text evidence="2">The sequence shown here is derived from an EMBL/GenBank/DDBJ whole genome shotgun (WGS) entry which is preliminary data.</text>
</comment>
<dbReference type="InParanoid" id="A0A369K641"/>
<evidence type="ECO:0000313" key="2">
    <source>
        <dbReference type="EMBL" id="RDB27323.1"/>
    </source>
</evidence>
<organism evidence="2 3">
    <name type="scientific">Hypsizygus marmoreus</name>
    <name type="common">White beech mushroom</name>
    <name type="synonym">Agaricus marmoreus</name>
    <dbReference type="NCBI Taxonomy" id="39966"/>
    <lineage>
        <taxon>Eukaryota</taxon>
        <taxon>Fungi</taxon>
        <taxon>Dikarya</taxon>
        <taxon>Basidiomycota</taxon>
        <taxon>Agaricomycotina</taxon>
        <taxon>Agaricomycetes</taxon>
        <taxon>Agaricomycetidae</taxon>
        <taxon>Agaricales</taxon>
        <taxon>Tricholomatineae</taxon>
        <taxon>Lyophyllaceae</taxon>
        <taxon>Hypsizygus</taxon>
    </lineage>
</organism>
<accession>A0A369K641</accession>
<evidence type="ECO:0000256" key="1">
    <source>
        <dbReference type="SAM" id="MobiDB-lite"/>
    </source>
</evidence>
<reference evidence="2" key="1">
    <citation type="submission" date="2018-04" db="EMBL/GenBank/DDBJ databases">
        <title>Whole genome sequencing of Hypsizygus marmoreus.</title>
        <authorList>
            <person name="Choi I.-G."/>
            <person name="Min B."/>
            <person name="Kim J.-G."/>
            <person name="Kim S."/>
            <person name="Oh Y.-L."/>
            <person name="Kong W.-S."/>
            <person name="Park H."/>
            <person name="Jeong J."/>
            <person name="Song E.-S."/>
        </authorList>
    </citation>
    <scope>NUCLEOTIDE SEQUENCE [LARGE SCALE GENOMIC DNA]</scope>
    <source>
        <strain evidence="2">51987-8</strain>
    </source>
</reference>